<evidence type="ECO:0000313" key="6">
    <source>
        <dbReference type="EMBL" id="KAF3336048.1"/>
    </source>
</evidence>
<gene>
    <name evidence="6" type="ORF">FCM35_KLT20555</name>
</gene>
<evidence type="ECO:0000256" key="5">
    <source>
        <dbReference type="SAM" id="Phobius"/>
    </source>
</evidence>
<dbReference type="EMBL" id="SWLB01000008">
    <property type="protein sequence ID" value="KAF3336048.1"/>
    <property type="molecule type" value="Genomic_DNA"/>
</dbReference>
<keyword evidence="5" id="KW-0472">Membrane</keyword>
<dbReference type="PROSITE" id="PS00678">
    <property type="entry name" value="WD_REPEATS_1"/>
    <property type="match status" value="1"/>
</dbReference>
<evidence type="ECO:0000256" key="3">
    <source>
        <dbReference type="PROSITE-ProRule" id="PRU00221"/>
    </source>
</evidence>
<proteinExistence type="predicted"/>
<keyword evidence="2" id="KW-0677">Repeat</keyword>
<dbReference type="Proteomes" id="UP000623129">
    <property type="component" value="Unassembled WGS sequence"/>
</dbReference>
<feature type="transmembrane region" description="Helical" evidence="5">
    <location>
        <begin position="6"/>
        <end position="27"/>
    </location>
</feature>
<keyword evidence="1 3" id="KW-0853">WD repeat</keyword>
<feature type="repeat" description="WD" evidence="3">
    <location>
        <begin position="295"/>
        <end position="329"/>
    </location>
</feature>
<dbReference type="AlphaFoldDB" id="A0A833RAI4"/>
<feature type="repeat" description="WD" evidence="3">
    <location>
        <begin position="92"/>
        <end position="133"/>
    </location>
</feature>
<keyword evidence="5" id="KW-0812">Transmembrane</keyword>
<keyword evidence="5" id="KW-1133">Transmembrane helix</keyword>
<dbReference type="PROSITE" id="PS50294">
    <property type="entry name" value="WD_REPEATS_REGION"/>
    <property type="match status" value="2"/>
</dbReference>
<dbReference type="PROSITE" id="PS50082">
    <property type="entry name" value="WD_REPEATS_2"/>
    <property type="match status" value="3"/>
</dbReference>
<evidence type="ECO:0000256" key="2">
    <source>
        <dbReference type="ARBA" id="ARBA00022737"/>
    </source>
</evidence>
<comment type="caution">
    <text evidence="6">The sequence shown here is derived from an EMBL/GenBank/DDBJ whole genome shotgun (WGS) entry which is preliminary data.</text>
</comment>
<dbReference type="InterPro" id="IPR036322">
    <property type="entry name" value="WD40_repeat_dom_sf"/>
</dbReference>
<dbReference type="PANTHER" id="PTHR45282">
    <property type="entry name" value="OS03G0858400 PROTEIN"/>
    <property type="match status" value="1"/>
</dbReference>
<feature type="repeat" description="WD" evidence="3">
    <location>
        <begin position="393"/>
        <end position="432"/>
    </location>
</feature>
<dbReference type="Pfam" id="PF00400">
    <property type="entry name" value="WD40"/>
    <property type="match status" value="3"/>
</dbReference>
<protein>
    <submittedName>
        <fullName evidence="6">Transducin beta-like protein 2</fullName>
    </submittedName>
</protein>
<organism evidence="6 7">
    <name type="scientific">Carex littledalei</name>
    <dbReference type="NCBI Taxonomy" id="544730"/>
    <lineage>
        <taxon>Eukaryota</taxon>
        <taxon>Viridiplantae</taxon>
        <taxon>Streptophyta</taxon>
        <taxon>Embryophyta</taxon>
        <taxon>Tracheophyta</taxon>
        <taxon>Spermatophyta</taxon>
        <taxon>Magnoliopsida</taxon>
        <taxon>Liliopsida</taxon>
        <taxon>Poales</taxon>
        <taxon>Cyperaceae</taxon>
        <taxon>Cyperoideae</taxon>
        <taxon>Cariceae</taxon>
        <taxon>Carex</taxon>
        <taxon>Carex subgen. Euthyceras</taxon>
    </lineage>
</organism>
<dbReference type="InterPro" id="IPR019775">
    <property type="entry name" value="WD40_repeat_CS"/>
</dbReference>
<dbReference type="PANTHER" id="PTHR45282:SF2">
    <property type="entry name" value="OS03G0858400 PROTEIN"/>
    <property type="match status" value="1"/>
</dbReference>
<reference evidence="6" key="1">
    <citation type="submission" date="2020-01" db="EMBL/GenBank/DDBJ databases">
        <title>Genome sequence of Kobresia littledalei, the first chromosome-level genome in the family Cyperaceae.</title>
        <authorList>
            <person name="Qu G."/>
        </authorList>
    </citation>
    <scope>NUCLEOTIDE SEQUENCE</scope>
    <source>
        <strain evidence="6">C.B.Clarke</strain>
        <tissue evidence="6">Leaf</tissue>
    </source>
</reference>
<feature type="compositionally biased region" description="Basic residues" evidence="4">
    <location>
        <begin position="61"/>
        <end position="83"/>
    </location>
</feature>
<evidence type="ECO:0000313" key="7">
    <source>
        <dbReference type="Proteomes" id="UP000623129"/>
    </source>
</evidence>
<feature type="region of interest" description="Disordered" evidence="4">
    <location>
        <begin position="43"/>
        <end position="83"/>
    </location>
</feature>
<dbReference type="Gene3D" id="2.130.10.10">
    <property type="entry name" value="YVTN repeat-like/Quinoprotein amine dehydrogenase"/>
    <property type="match status" value="3"/>
</dbReference>
<dbReference type="SUPFAM" id="SSF50978">
    <property type="entry name" value="WD40 repeat-like"/>
    <property type="match status" value="1"/>
</dbReference>
<sequence length="440" mass="46885">MELPPWLSSLSVPVLSAAVGGVIALLFMANYLRRKRAEVVTISHLSTPPDPKPSALPSKHAPPKKGSQRSHLHHHTDKDANKKHHALDLNTLKGHTDSVTALCFSSDGHNLATVCADGAIRLFRIDDTSSKSFKSLRINLHAGVHPTGIVFSDGASSVVVAGQALAGSSLYSYGDVSGKPVKGKPSLPEIQWEHQKIHGMESVLNLSSAVASYGSADGSTIIASCSEASEIKVWDGKTGKLLGAVETNQLKNNMATISPNGRFLAAAAFTADVKVWEIVYSKDGSVKEVIKVMQLKGHKSAVTSLCFMPNSEQILTASKDGTIRMWNINVRYHLDEDPKTLKVFTIPLHDAKGVTCHYDHMSISPNGKVLAVTSGSTLQWLCPETGSVLDTAEKAHEGDITGIVWAPQSISNGGVASSILATSGNDRKVKLWLAPSVNAS</sequence>
<evidence type="ECO:0000256" key="4">
    <source>
        <dbReference type="SAM" id="MobiDB-lite"/>
    </source>
</evidence>
<evidence type="ECO:0000256" key="1">
    <source>
        <dbReference type="ARBA" id="ARBA00022574"/>
    </source>
</evidence>
<name>A0A833RAI4_9POAL</name>
<dbReference type="InterPro" id="IPR015943">
    <property type="entry name" value="WD40/YVTN_repeat-like_dom_sf"/>
</dbReference>
<accession>A0A833RAI4</accession>
<dbReference type="SMART" id="SM00320">
    <property type="entry name" value="WD40"/>
    <property type="match status" value="5"/>
</dbReference>
<dbReference type="OrthoDB" id="346371at2759"/>
<dbReference type="InterPro" id="IPR001680">
    <property type="entry name" value="WD40_rpt"/>
</dbReference>
<keyword evidence="7" id="KW-1185">Reference proteome</keyword>